<evidence type="ECO:0000259" key="1">
    <source>
        <dbReference type="Pfam" id="PF01408"/>
    </source>
</evidence>
<dbReference type="RefSeq" id="WP_274337647.1">
    <property type="nucleotide sequence ID" value="NZ_CP118102.1"/>
</dbReference>
<dbReference type="Gene3D" id="3.30.360.10">
    <property type="entry name" value="Dihydrodipicolinate Reductase, domain 2"/>
    <property type="match status" value="1"/>
</dbReference>
<organism evidence="2 4">
    <name type="scientific">Paenibacillus urinalis</name>
    <dbReference type="NCBI Taxonomy" id="521520"/>
    <lineage>
        <taxon>Bacteria</taxon>
        <taxon>Bacillati</taxon>
        <taxon>Bacillota</taxon>
        <taxon>Bacilli</taxon>
        <taxon>Bacillales</taxon>
        <taxon>Paenibacillaceae</taxon>
        <taxon>Paenibacillus</taxon>
    </lineage>
</organism>
<dbReference type="EMBL" id="CP118102">
    <property type="protein sequence ID" value="WDH85301.1"/>
    <property type="molecule type" value="Genomic_DNA"/>
</dbReference>
<geneLocation type="plasmid" evidence="2 4">
    <name>unnamed1</name>
</geneLocation>
<dbReference type="Pfam" id="PF01408">
    <property type="entry name" value="GFO_IDH_MocA"/>
    <property type="match status" value="1"/>
</dbReference>
<evidence type="ECO:0000313" key="5">
    <source>
        <dbReference type="Proteomes" id="UP001221519"/>
    </source>
</evidence>
<dbReference type="PANTHER" id="PTHR43377">
    <property type="entry name" value="BILIVERDIN REDUCTASE A"/>
    <property type="match status" value="1"/>
</dbReference>
<dbReference type="InterPro" id="IPR000683">
    <property type="entry name" value="Gfo/Idh/MocA-like_OxRdtase_N"/>
</dbReference>
<dbReference type="Proteomes" id="UP001221519">
    <property type="component" value="Chromosome"/>
</dbReference>
<dbReference type="GO" id="GO:0000166">
    <property type="term" value="F:nucleotide binding"/>
    <property type="evidence" value="ECO:0007669"/>
    <property type="project" value="InterPro"/>
</dbReference>
<sequence>MAFKICVIGCGGIAWRGHGPAYRRYREERPDTELAACVDADPDRAAKFAEEFGFRRAYTRVEEALETERPDAVCLLVPAPYIAELAASILGQGYPLLLEKPPGTTREEALRIAAAAIRPNGGEIPTRVAFNRRYMPLIGQAVDALKEWREAGRLHHIAYDISRVGRTDDEDASVTAIHGIDALRTLAGSDYRDIRLSYRPLPHLGSRVTNVSLEGEFQSGATFRLNYFPAAGAVYERAAINCEDATLLLRLPFWTSNDSPGGVLLQGNRELKHWASEAEPFVTNGFYEENAGFFDAVRAGMQPTGGIRTAIQSVEVAEAVLRRETRYASDNR</sequence>
<dbReference type="PANTHER" id="PTHR43377:SF1">
    <property type="entry name" value="BILIVERDIN REDUCTASE A"/>
    <property type="match status" value="1"/>
</dbReference>
<gene>
    <name evidence="2" type="ORF">PUW23_26045</name>
    <name evidence="3" type="ORF">PUW25_23315</name>
</gene>
<accession>A0AAX3N6A4</accession>
<dbReference type="SUPFAM" id="SSF51735">
    <property type="entry name" value="NAD(P)-binding Rossmann-fold domains"/>
    <property type="match status" value="1"/>
</dbReference>
<dbReference type="Gene3D" id="3.40.50.720">
    <property type="entry name" value="NAD(P)-binding Rossmann-like Domain"/>
    <property type="match status" value="1"/>
</dbReference>
<dbReference type="InterPro" id="IPR051450">
    <property type="entry name" value="Gfo/Idh/MocA_Oxidoreductases"/>
</dbReference>
<proteinExistence type="predicted"/>
<protein>
    <submittedName>
        <fullName evidence="2">Gfo/Idh/MocA family oxidoreductase</fullName>
    </submittedName>
</protein>
<reference evidence="2 5" key="1">
    <citation type="submission" date="2023-02" db="EMBL/GenBank/DDBJ databases">
        <title>Pathogen: clinical or host-associated sample.</title>
        <authorList>
            <person name="Hergert J."/>
            <person name="Casey R."/>
            <person name="Wagner J."/>
            <person name="Young E.L."/>
            <person name="Oakeson K.F."/>
        </authorList>
    </citation>
    <scope>NUCLEOTIDE SEQUENCE</scope>
    <source>
        <strain evidence="3 5">2022CK-00829</strain>
        <strain evidence="2">2022CK-00830</strain>
        <plasmid evidence="2">unnamed1</plasmid>
    </source>
</reference>
<dbReference type="EMBL" id="CP118108">
    <property type="protein sequence ID" value="WDI02089.1"/>
    <property type="molecule type" value="Genomic_DNA"/>
</dbReference>
<dbReference type="InterPro" id="IPR036291">
    <property type="entry name" value="NAD(P)-bd_dom_sf"/>
</dbReference>
<evidence type="ECO:0000313" key="4">
    <source>
        <dbReference type="Proteomes" id="UP001220962"/>
    </source>
</evidence>
<feature type="domain" description="Gfo/Idh/MocA-like oxidoreductase N-terminal" evidence="1">
    <location>
        <begin position="3"/>
        <end position="117"/>
    </location>
</feature>
<dbReference type="AlphaFoldDB" id="A0AAX3N6A4"/>
<dbReference type="Proteomes" id="UP001220962">
    <property type="component" value="Plasmid unnamed1"/>
</dbReference>
<keyword evidence="2" id="KW-0614">Plasmid</keyword>
<keyword evidence="5" id="KW-1185">Reference proteome</keyword>
<name>A0AAX3N6A4_9BACL</name>
<evidence type="ECO:0000313" key="3">
    <source>
        <dbReference type="EMBL" id="WDI02089.1"/>
    </source>
</evidence>
<evidence type="ECO:0000313" key="2">
    <source>
        <dbReference type="EMBL" id="WDH85301.1"/>
    </source>
</evidence>